<comment type="caution">
    <text evidence="9">Lacks conserved residue(s) required for the propagation of feature annotation.</text>
</comment>
<name>A0A7C4FCV5_THEPE</name>
<dbReference type="PRINTS" id="PR00141">
    <property type="entry name" value="PROTEASOME"/>
</dbReference>
<keyword evidence="4 9" id="KW-0888">Threonine protease</keyword>
<keyword evidence="5 9" id="KW-0378">Hydrolase</keyword>
<feature type="chain" id="PRO_5028541305" description="Proteasome subunit beta" evidence="9">
    <location>
        <begin position="50"/>
        <end position="244"/>
    </location>
</feature>
<dbReference type="HAMAP" id="MF_02113_A">
    <property type="entry name" value="Proteasome_B_A"/>
    <property type="match status" value="1"/>
</dbReference>
<gene>
    <name evidence="9 10" type="primary">psmB</name>
    <name evidence="10" type="ORF">ENV17_04500</name>
</gene>
<dbReference type="GO" id="GO:0019774">
    <property type="term" value="C:proteasome core complex, beta-subunit complex"/>
    <property type="evidence" value="ECO:0007669"/>
    <property type="project" value="UniProtKB-UniRule"/>
</dbReference>
<comment type="catalytic activity">
    <reaction evidence="1 9">
        <text>Cleavage of peptide bonds with very broad specificity.</text>
        <dbReference type="EC" id="3.4.25.1"/>
    </reaction>
</comment>
<protein>
    <recommendedName>
        <fullName evidence="9">Proteasome subunit beta</fullName>
        <ecNumber evidence="9">3.4.25.1</ecNumber>
    </recommendedName>
    <alternativeName>
        <fullName evidence="9">20S proteasome beta subunit</fullName>
    </alternativeName>
    <alternativeName>
        <fullName evidence="9">Proteasome core protein PsmB</fullName>
    </alternativeName>
</protein>
<evidence type="ECO:0000256" key="7">
    <source>
        <dbReference type="ARBA" id="ARBA00022942"/>
    </source>
</evidence>
<dbReference type="NCBIfam" id="TIGR03634">
    <property type="entry name" value="arc_protsome_B"/>
    <property type="match status" value="1"/>
</dbReference>
<comment type="similarity">
    <text evidence="9">Belongs to the peptidase T1B family.</text>
</comment>
<sequence length="244" mass="26691">MLSQHAQRAHPSLEVRLARGSSSPTYSALKLLIVLSLFLCWCKQVEALPGTTVGVKVNEGVVLAAEKRVAYGYYLMSKSGKKVYRVLDRIGIASAGLIADMQTLARILEAEMRLYELDAEHTPSVWTAAKVLSYILYERRLFPYYAEVLVGGVDETGPHLYSLDPIGAVLEENYIAAGTGAQLAISMLESGYRSDLSIDEAEKLALKSLEAAMKRDAVSGDGIDMVVITRSGSLEKSFTWPLQL</sequence>
<dbReference type="InterPro" id="IPR001353">
    <property type="entry name" value="Proteasome_sua/b"/>
</dbReference>
<evidence type="ECO:0000256" key="6">
    <source>
        <dbReference type="ARBA" id="ARBA00022813"/>
    </source>
</evidence>
<dbReference type="Gene3D" id="3.60.20.10">
    <property type="entry name" value="Glutamine Phosphoribosylpyrophosphate, subunit 1, domain 1"/>
    <property type="match status" value="1"/>
</dbReference>
<evidence type="ECO:0000256" key="4">
    <source>
        <dbReference type="ARBA" id="ARBA00022698"/>
    </source>
</evidence>
<evidence type="ECO:0000256" key="2">
    <source>
        <dbReference type="ARBA" id="ARBA00022490"/>
    </source>
</evidence>
<dbReference type="AlphaFoldDB" id="A0A7C4FCV5"/>
<dbReference type="InterPro" id="IPR016050">
    <property type="entry name" value="Proteasome_bsu_CS"/>
</dbReference>
<feature type="propeptide" id="PRO_5028541304" description="Removed in mature form; by autocatalysis" evidence="9">
    <location>
        <begin position="1"/>
        <end position="49"/>
    </location>
</feature>
<keyword evidence="3 9" id="KW-0645">Protease</keyword>
<dbReference type="PANTHER" id="PTHR32194:SF2">
    <property type="entry name" value="PROTEASOME SUBUNIT BETA TYPE-1"/>
    <property type="match status" value="1"/>
</dbReference>
<organism evidence="10">
    <name type="scientific">Thermofilum pendens</name>
    <dbReference type="NCBI Taxonomy" id="2269"/>
    <lineage>
        <taxon>Archaea</taxon>
        <taxon>Thermoproteota</taxon>
        <taxon>Thermoprotei</taxon>
        <taxon>Thermofilales</taxon>
        <taxon>Thermofilaceae</taxon>
        <taxon>Thermofilum</taxon>
    </lineage>
</organism>
<evidence type="ECO:0000256" key="8">
    <source>
        <dbReference type="ARBA" id="ARBA00023145"/>
    </source>
</evidence>
<comment type="function">
    <text evidence="9">Component of the proteasome core, a large protease complex with broad specificity involved in protein degradation.</text>
</comment>
<comment type="subcellular location">
    <subcellularLocation>
        <location evidence="9">Cytoplasm</location>
    </subcellularLocation>
</comment>
<dbReference type="PROSITE" id="PS00854">
    <property type="entry name" value="PROTEASOME_BETA_1"/>
    <property type="match status" value="1"/>
</dbReference>
<keyword evidence="7 9" id="KW-0647">Proteasome</keyword>
<comment type="caution">
    <text evidence="10">The sequence shown here is derived from an EMBL/GenBank/DDBJ whole genome shotgun (WGS) entry which is preliminary data.</text>
</comment>
<dbReference type="GO" id="GO:0004298">
    <property type="term" value="F:threonine-type endopeptidase activity"/>
    <property type="evidence" value="ECO:0007669"/>
    <property type="project" value="UniProtKB-UniRule"/>
</dbReference>
<dbReference type="EMBL" id="DTFI01000111">
    <property type="protein sequence ID" value="HGI43625.1"/>
    <property type="molecule type" value="Genomic_DNA"/>
</dbReference>
<comment type="subunit">
    <text evidence="9">The 20S proteasome core is composed of 14 alpha and 14 beta subunits that assemble into four stacked heptameric rings, resulting in a barrel-shaped structure. The two inner rings, each composed of seven catalytic beta subunits, are sandwiched by two outer rings, each composed of seven alpha subunits. The catalytic chamber with the active sites is on the inside of the barrel. Has a gated structure, the ends of the cylinder being occluded by the N-termini of the alpha-subunits. Is capped at one or both ends by the proteasome regulatory ATPase, PAN.</text>
</comment>
<dbReference type="InterPro" id="IPR000243">
    <property type="entry name" value="Pept_T1A_subB"/>
</dbReference>
<evidence type="ECO:0000313" key="10">
    <source>
        <dbReference type="EMBL" id="HGI43625.1"/>
    </source>
</evidence>
<dbReference type="PANTHER" id="PTHR32194">
    <property type="entry name" value="METALLOPROTEASE TLDD"/>
    <property type="match status" value="1"/>
</dbReference>
<dbReference type="InterPro" id="IPR029055">
    <property type="entry name" value="Ntn_hydrolases_N"/>
</dbReference>
<evidence type="ECO:0000256" key="3">
    <source>
        <dbReference type="ARBA" id="ARBA00022670"/>
    </source>
</evidence>
<reference evidence="10" key="1">
    <citation type="journal article" date="2020" name="mSystems">
        <title>Genome- and Community-Level Interaction Insights into Carbon Utilization and Element Cycling Functions of Hydrothermarchaeota in Hydrothermal Sediment.</title>
        <authorList>
            <person name="Zhou Z."/>
            <person name="Liu Y."/>
            <person name="Xu W."/>
            <person name="Pan J."/>
            <person name="Luo Z.H."/>
            <person name="Li M."/>
        </authorList>
    </citation>
    <scope>NUCLEOTIDE SEQUENCE [LARGE SCALE GENOMIC DNA]</scope>
    <source>
        <strain evidence="10">SpSt-735</strain>
    </source>
</reference>
<dbReference type="EC" id="3.4.25.1" evidence="9"/>
<accession>A0A7C4FCV5</accession>
<evidence type="ECO:0000256" key="1">
    <source>
        <dbReference type="ARBA" id="ARBA00001198"/>
    </source>
</evidence>
<evidence type="ECO:0000256" key="5">
    <source>
        <dbReference type="ARBA" id="ARBA00022801"/>
    </source>
</evidence>
<dbReference type="GO" id="GO:0010498">
    <property type="term" value="P:proteasomal protein catabolic process"/>
    <property type="evidence" value="ECO:0007669"/>
    <property type="project" value="UniProtKB-UniRule"/>
</dbReference>
<evidence type="ECO:0000256" key="9">
    <source>
        <dbReference type="HAMAP-Rule" id="MF_02113"/>
    </source>
</evidence>
<keyword evidence="8 9" id="KW-0865">Zymogen</keyword>
<keyword evidence="2 9" id="KW-0963">Cytoplasm</keyword>
<dbReference type="SUPFAM" id="SSF56235">
    <property type="entry name" value="N-terminal nucleophile aminohydrolases (Ntn hydrolases)"/>
    <property type="match status" value="1"/>
</dbReference>
<comment type="activity regulation">
    <text evidence="9">The formation of the proteasomal ATPase PAN-20S proteasome complex, via the docking of the C-termini of PAN into the intersubunit pockets in the alpha-rings, triggers opening of the gate for substrate entry. Interconversion between the open-gate and close-gate conformations leads to a dynamic regulation of the 20S proteasome proteolysis activity.</text>
</comment>
<dbReference type="InterPro" id="IPR019983">
    <property type="entry name" value="Pept_T1A_Psome_bsu_arc"/>
</dbReference>
<keyword evidence="6 9" id="KW-0068">Autocatalytic cleavage</keyword>
<dbReference type="InterPro" id="IPR023333">
    <property type="entry name" value="Proteasome_suB-type"/>
</dbReference>
<dbReference type="GO" id="GO:0005737">
    <property type="term" value="C:cytoplasm"/>
    <property type="evidence" value="ECO:0007669"/>
    <property type="project" value="UniProtKB-SubCell"/>
</dbReference>
<dbReference type="PROSITE" id="PS51476">
    <property type="entry name" value="PROTEASOME_BETA_2"/>
    <property type="match status" value="1"/>
</dbReference>
<dbReference type="Pfam" id="PF00227">
    <property type="entry name" value="Proteasome"/>
    <property type="match status" value="1"/>
</dbReference>
<proteinExistence type="inferred from homology"/>